<accession>A0A174BBE0</accession>
<dbReference type="InterPro" id="IPR052531">
    <property type="entry name" value="CarD-like_regulator"/>
</dbReference>
<dbReference type="Pfam" id="PF21095">
    <property type="entry name" value="CarD_C"/>
    <property type="match status" value="1"/>
</dbReference>
<evidence type="ECO:0000313" key="4">
    <source>
        <dbReference type="Proteomes" id="UP000095558"/>
    </source>
</evidence>
<keyword evidence="1" id="KW-0175">Coiled coil</keyword>
<dbReference type="OrthoDB" id="9786074at2"/>
<dbReference type="Gene3D" id="1.20.58.1290">
    <property type="entry name" value="CarD-like, C-terminal domain"/>
    <property type="match status" value="1"/>
</dbReference>
<evidence type="ECO:0000313" key="3">
    <source>
        <dbReference type="EMBL" id="CUN97753.1"/>
    </source>
</evidence>
<dbReference type="Pfam" id="PF02559">
    <property type="entry name" value="CarD_TRCF_RID"/>
    <property type="match status" value="1"/>
</dbReference>
<dbReference type="InterPro" id="IPR036101">
    <property type="entry name" value="CarD-like/TRCF_RID_sf"/>
</dbReference>
<evidence type="ECO:0000259" key="2">
    <source>
        <dbReference type="SMART" id="SM01058"/>
    </source>
</evidence>
<dbReference type="InterPro" id="IPR048792">
    <property type="entry name" value="CarD_C"/>
</dbReference>
<dbReference type="PANTHER" id="PTHR38447">
    <property type="entry name" value="TRANSCRIPTION FACTOR YDEB-RELATED"/>
    <property type="match status" value="1"/>
</dbReference>
<proteinExistence type="predicted"/>
<sequence>MFNVGDKIVYPGQGVGIISCIEEREFKGEKQNFYEIDIVNSTMKLKLPASRFENANIRLVSDSEEIDNSLKDIVNYTEEVDNLQKSVKREREENNSKKVKNGTFDDYLSVVCNLTQVKNCGNANSSESQTLNSTRGFVVQEISEVKGMSIEEANEFLDGHLDVFSNNK</sequence>
<dbReference type="InterPro" id="IPR003711">
    <property type="entry name" value="CarD-like/TRCF_RID"/>
</dbReference>
<feature type="coiled-coil region" evidence="1">
    <location>
        <begin position="66"/>
        <end position="100"/>
    </location>
</feature>
<dbReference type="EMBL" id="CYZV01000010">
    <property type="protein sequence ID" value="CUN97753.1"/>
    <property type="molecule type" value="Genomic_DNA"/>
</dbReference>
<dbReference type="AlphaFoldDB" id="A0A174BBE0"/>
<name>A0A174BBE0_9CLOT</name>
<dbReference type="GO" id="GO:0009303">
    <property type="term" value="P:rRNA transcription"/>
    <property type="evidence" value="ECO:0007669"/>
    <property type="project" value="TreeGrafter"/>
</dbReference>
<protein>
    <submittedName>
        <fullName evidence="3">CarD family transcriptional regulator</fullName>
    </submittedName>
</protein>
<organism evidence="3 4">
    <name type="scientific">Clostridium disporicum</name>
    <dbReference type="NCBI Taxonomy" id="84024"/>
    <lineage>
        <taxon>Bacteria</taxon>
        <taxon>Bacillati</taxon>
        <taxon>Bacillota</taxon>
        <taxon>Clostridia</taxon>
        <taxon>Eubacteriales</taxon>
        <taxon>Clostridiaceae</taxon>
        <taxon>Clostridium</taxon>
    </lineage>
</organism>
<dbReference type="PROSITE" id="PS51257">
    <property type="entry name" value="PROKAR_LIPOPROTEIN"/>
    <property type="match status" value="1"/>
</dbReference>
<dbReference type="PANTHER" id="PTHR38447:SF1">
    <property type="entry name" value="RNA POLYMERASE-BINDING TRANSCRIPTION FACTOR CARD"/>
    <property type="match status" value="1"/>
</dbReference>
<dbReference type="SMART" id="SM01058">
    <property type="entry name" value="CarD_TRCF"/>
    <property type="match status" value="1"/>
</dbReference>
<gene>
    <name evidence="3" type="ORF">ERS852470_01146</name>
</gene>
<dbReference type="InterPro" id="IPR042215">
    <property type="entry name" value="CarD-like_C"/>
</dbReference>
<dbReference type="Gene3D" id="2.40.10.170">
    <property type="match status" value="1"/>
</dbReference>
<evidence type="ECO:0000256" key="1">
    <source>
        <dbReference type="SAM" id="Coils"/>
    </source>
</evidence>
<dbReference type="RefSeq" id="WP_055275875.1">
    <property type="nucleotide sequence ID" value="NZ_CYZV01000010.1"/>
</dbReference>
<dbReference type="SUPFAM" id="SSF141259">
    <property type="entry name" value="CarD-like"/>
    <property type="match status" value="1"/>
</dbReference>
<dbReference type="Proteomes" id="UP000095558">
    <property type="component" value="Unassembled WGS sequence"/>
</dbReference>
<feature type="domain" description="CarD-like/TRCF RNAP-interacting" evidence="2">
    <location>
        <begin position="1"/>
        <end position="115"/>
    </location>
</feature>
<reference evidence="3 4" key="1">
    <citation type="submission" date="2015-09" db="EMBL/GenBank/DDBJ databases">
        <authorList>
            <consortium name="Pathogen Informatics"/>
        </authorList>
    </citation>
    <scope>NUCLEOTIDE SEQUENCE [LARGE SCALE GENOMIC DNA]</scope>
    <source>
        <strain evidence="3 4">2789STDY5834855</strain>
    </source>
</reference>